<comment type="caution">
    <text evidence="1">The sequence shown here is derived from an EMBL/GenBank/DDBJ whole genome shotgun (WGS) entry which is preliminary data.</text>
</comment>
<proteinExistence type="predicted"/>
<dbReference type="HOGENOM" id="CLU_2462772_0_0_10"/>
<sequence length="88" mass="10621">MNPLMLKNKNIFSTLQILKEVLGHSYKVFEEQRTEFADSVIVTEWQYYNDSKAWLCKLMCKRKSLGWFHVYNNFFTVSCFFAEKHLKQ</sequence>
<dbReference type="RefSeq" id="WP_016268062.1">
    <property type="nucleotide sequence ID" value="NZ_KE159459.1"/>
</dbReference>
<evidence type="ECO:0000313" key="2">
    <source>
        <dbReference type="Proteomes" id="UP000014207"/>
    </source>
</evidence>
<name>R9H7J9_BACT4</name>
<dbReference type="EMBL" id="ASSM01000009">
    <property type="protein sequence ID" value="EOR99878.1"/>
    <property type="molecule type" value="Genomic_DNA"/>
</dbReference>
<dbReference type="Pfam" id="PF12663">
    <property type="entry name" value="DUF3788"/>
    <property type="match status" value="1"/>
</dbReference>
<gene>
    <name evidence="1" type="ORF">C799_01913</name>
</gene>
<dbReference type="AlphaFoldDB" id="R9H7J9"/>
<dbReference type="PATRIC" id="fig|1235785.3.peg.1910"/>
<accession>R9H7J9</accession>
<protein>
    <recommendedName>
        <fullName evidence="3">DUF3788 family protein</fullName>
    </recommendedName>
</protein>
<dbReference type="InterPro" id="IPR024265">
    <property type="entry name" value="DUF3788"/>
</dbReference>
<evidence type="ECO:0008006" key="3">
    <source>
        <dbReference type="Google" id="ProtNLM"/>
    </source>
</evidence>
<evidence type="ECO:0000313" key="1">
    <source>
        <dbReference type="EMBL" id="EOR99878.1"/>
    </source>
</evidence>
<reference evidence="1 2" key="1">
    <citation type="submission" date="2013-04" db="EMBL/GenBank/DDBJ databases">
        <title>The Genome Sequence of Bacteroides thetaiotaomicron dnLKV9.</title>
        <authorList>
            <consortium name="The Broad Institute Genomics Platform"/>
            <consortium name="The Broad Institute Genome Sequencing Center for Infectious Disease"/>
            <person name="Earl A."/>
            <person name="Xavier R."/>
            <person name="Kuhn K."/>
            <person name="Stappenbeck T."/>
            <person name="Walker B."/>
            <person name="Young S."/>
            <person name="Zeng Q."/>
            <person name="Gargeya S."/>
            <person name="Fitzgerald M."/>
            <person name="Haas B."/>
            <person name="Abouelleil A."/>
            <person name="Allen A.W."/>
            <person name="Alvarado L."/>
            <person name="Arachchi H.M."/>
            <person name="Berlin A.M."/>
            <person name="Chapman S.B."/>
            <person name="Gainer-Dewar J."/>
            <person name="Goldberg J."/>
            <person name="Griggs A."/>
            <person name="Gujja S."/>
            <person name="Hansen M."/>
            <person name="Howarth C."/>
            <person name="Imamovic A."/>
            <person name="Ireland A."/>
            <person name="Larimer J."/>
            <person name="McCowan C."/>
            <person name="Murphy C."/>
            <person name="Pearson M."/>
            <person name="Poon T.W."/>
            <person name="Priest M."/>
            <person name="Roberts A."/>
            <person name="Saif S."/>
            <person name="Shea T."/>
            <person name="Sisk P."/>
            <person name="Sykes S."/>
            <person name="Wortman J."/>
            <person name="Nusbaum C."/>
            <person name="Birren B."/>
        </authorList>
    </citation>
    <scope>NUCLEOTIDE SEQUENCE [LARGE SCALE GENOMIC DNA]</scope>
    <source>
        <strain evidence="2">dnLKV9</strain>
    </source>
</reference>
<dbReference type="Proteomes" id="UP000014207">
    <property type="component" value="Unassembled WGS sequence"/>
</dbReference>
<organism evidence="1 2">
    <name type="scientific">Bacteroides thetaiotaomicron dnLKV9</name>
    <dbReference type="NCBI Taxonomy" id="1235785"/>
    <lineage>
        <taxon>Bacteria</taxon>
        <taxon>Pseudomonadati</taxon>
        <taxon>Bacteroidota</taxon>
        <taxon>Bacteroidia</taxon>
        <taxon>Bacteroidales</taxon>
        <taxon>Bacteroidaceae</taxon>
        <taxon>Bacteroides</taxon>
    </lineage>
</organism>